<evidence type="ECO:0000256" key="4">
    <source>
        <dbReference type="ARBA" id="ARBA00022676"/>
    </source>
</evidence>
<dbReference type="Gene3D" id="3.40.50.1580">
    <property type="entry name" value="Nucleoside phosphorylase domain"/>
    <property type="match status" value="1"/>
</dbReference>
<dbReference type="STRING" id="1555112.LIP_0401"/>
<dbReference type="InterPro" id="IPR018016">
    <property type="entry name" value="Nucleoside_phosphorylase_CS"/>
</dbReference>
<reference evidence="9" key="2">
    <citation type="journal article" date="2016" name="Int. J. Syst. Evol. Microbiol.">
        <title>Complete genome sequence and cell structure of Limnochorda pilosa, a Gram-negative spore-former within the phylum Firmicutes.</title>
        <authorList>
            <person name="Watanabe M."/>
            <person name="Kojima H."/>
            <person name="Fukui M."/>
        </authorList>
    </citation>
    <scope>NUCLEOTIDE SEQUENCE [LARGE SCALE GENOMIC DNA]</scope>
    <source>
        <strain evidence="9">HC45</strain>
    </source>
</reference>
<evidence type="ECO:0000256" key="6">
    <source>
        <dbReference type="ARBA" id="ARBA00048447"/>
    </source>
</evidence>
<comment type="similarity">
    <text evidence="1">Belongs to the PNP/UDP phosphorylase family.</text>
</comment>
<reference evidence="9" key="1">
    <citation type="submission" date="2015-07" db="EMBL/GenBank/DDBJ databases">
        <title>Complete genome sequence and phylogenetic analysis of Limnochorda pilosa.</title>
        <authorList>
            <person name="Watanabe M."/>
            <person name="Kojima H."/>
            <person name="Fukui M."/>
        </authorList>
    </citation>
    <scope>NUCLEOTIDE SEQUENCE [LARGE SCALE GENOMIC DNA]</scope>
    <source>
        <strain evidence="9">HC45</strain>
    </source>
</reference>
<evidence type="ECO:0000259" key="7">
    <source>
        <dbReference type="Pfam" id="PF01048"/>
    </source>
</evidence>
<evidence type="ECO:0000256" key="5">
    <source>
        <dbReference type="ARBA" id="ARBA00022679"/>
    </source>
</evidence>
<name>A0A0K2SGM1_LIMPI</name>
<dbReference type="CDD" id="cd17767">
    <property type="entry name" value="UP_EcUdp-like"/>
    <property type="match status" value="1"/>
</dbReference>
<dbReference type="KEGG" id="lpil:LIP_0401"/>
<dbReference type="PANTHER" id="PTHR43691:SF11">
    <property type="entry name" value="FI09636P-RELATED"/>
    <property type="match status" value="1"/>
</dbReference>
<dbReference type="PATRIC" id="fig|1555112.3.peg.419"/>
<dbReference type="RefSeq" id="WP_068133615.1">
    <property type="nucleotide sequence ID" value="NZ_AP014924.1"/>
</dbReference>
<gene>
    <name evidence="8" type="ORF">LIP_0401</name>
</gene>
<dbReference type="GO" id="GO:0004850">
    <property type="term" value="F:uridine phosphorylase activity"/>
    <property type="evidence" value="ECO:0007669"/>
    <property type="project" value="UniProtKB-EC"/>
</dbReference>
<accession>A0A0K2SGM1</accession>
<dbReference type="GO" id="GO:0009164">
    <property type="term" value="P:nucleoside catabolic process"/>
    <property type="evidence" value="ECO:0007669"/>
    <property type="project" value="UniProtKB-ARBA"/>
</dbReference>
<organism evidence="8 9">
    <name type="scientific">Limnochorda pilosa</name>
    <dbReference type="NCBI Taxonomy" id="1555112"/>
    <lineage>
        <taxon>Bacteria</taxon>
        <taxon>Bacillati</taxon>
        <taxon>Bacillota</taxon>
        <taxon>Limnochordia</taxon>
        <taxon>Limnochordales</taxon>
        <taxon>Limnochordaceae</taxon>
        <taxon>Limnochorda</taxon>
    </lineage>
</organism>
<proteinExistence type="inferred from homology"/>
<sequence length="267" mass="29172">MEHEHIADRVDYRLPTGLEGTLQYHIQCRPGDVASIAIVPGDQGRVPKFVQHLERVREVANNRGLISYTGLYHGVPVTVTSTGMGGPSAAIVYEELANLGVRVLIRVGSVAGLQPEVAEGENVIPYACIRDDGATAYYVPENYPAVASPRVFQALTTAAEEAAFTFHTGINWSHSAFYHRNPEYYQRWARKRVVSMEMEAAALFVIAALRGVEAGFIGTCYANRAEQSRGDAVDLSVESPQREVIQEGVERSIIIALNAAESLGTRL</sequence>
<dbReference type="Pfam" id="PF01048">
    <property type="entry name" value="PNP_UDP_1"/>
    <property type="match status" value="1"/>
</dbReference>
<evidence type="ECO:0000256" key="2">
    <source>
        <dbReference type="ARBA" id="ARBA00011888"/>
    </source>
</evidence>
<keyword evidence="4" id="KW-0328">Glycosyltransferase</keyword>
<dbReference type="PANTHER" id="PTHR43691">
    <property type="entry name" value="URIDINE PHOSPHORYLASE"/>
    <property type="match status" value="1"/>
</dbReference>
<dbReference type="InterPro" id="IPR000845">
    <property type="entry name" value="Nucleoside_phosphorylase_d"/>
</dbReference>
<evidence type="ECO:0000256" key="1">
    <source>
        <dbReference type="ARBA" id="ARBA00010456"/>
    </source>
</evidence>
<protein>
    <recommendedName>
        <fullName evidence="3">Uridine phosphorylase</fullName>
        <ecNumber evidence="2">2.4.2.3</ecNumber>
    </recommendedName>
</protein>
<evidence type="ECO:0000256" key="3">
    <source>
        <dbReference type="ARBA" id="ARBA00021980"/>
    </source>
</evidence>
<dbReference type="AlphaFoldDB" id="A0A0K2SGM1"/>
<dbReference type="SUPFAM" id="SSF53167">
    <property type="entry name" value="Purine and uridine phosphorylases"/>
    <property type="match status" value="1"/>
</dbReference>
<dbReference type="EMBL" id="AP014924">
    <property type="protein sequence ID" value="BAS26258.1"/>
    <property type="molecule type" value="Genomic_DNA"/>
</dbReference>
<dbReference type="EC" id="2.4.2.3" evidence="2"/>
<dbReference type="InterPro" id="IPR035994">
    <property type="entry name" value="Nucleoside_phosphorylase_sf"/>
</dbReference>
<comment type="catalytic activity">
    <reaction evidence="6">
        <text>uridine + phosphate = alpha-D-ribose 1-phosphate + uracil</text>
        <dbReference type="Rhea" id="RHEA:24388"/>
        <dbReference type="ChEBI" id="CHEBI:16704"/>
        <dbReference type="ChEBI" id="CHEBI:17568"/>
        <dbReference type="ChEBI" id="CHEBI:43474"/>
        <dbReference type="ChEBI" id="CHEBI:57720"/>
        <dbReference type="EC" id="2.4.2.3"/>
    </reaction>
</comment>
<dbReference type="PROSITE" id="PS01232">
    <property type="entry name" value="PNP_UDP_1"/>
    <property type="match status" value="1"/>
</dbReference>
<dbReference type="OrthoDB" id="9772602at2"/>
<keyword evidence="5" id="KW-0808">Transferase</keyword>
<evidence type="ECO:0000313" key="9">
    <source>
        <dbReference type="Proteomes" id="UP000065807"/>
    </source>
</evidence>
<feature type="domain" description="Nucleoside phosphorylase" evidence="7">
    <location>
        <begin position="36"/>
        <end position="252"/>
    </location>
</feature>
<dbReference type="Proteomes" id="UP000065807">
    <property type="component" value="Chromosome"/>
</dbReference>
<keyword evidence="9" id="KW-1185">Reference proteome</keyword>
<evidence type="ECO:0000313" key="8">
    <source>
        <dbReference type="EMBL" id="BAS26258.1"/>
    </source>
</evidence>
<dbReference type="GO" id="GO:0005829">
    <property type="term" value="C:cytosol"/>
    <property type="evidence" value="ECO:0007669"/>
    <property type="project" value="TreeGrafter"/>
</dbReference>